<dbReference type="SMR" id="A0A1E3B824"/>
<keyword evidence="5" id="KW-1185">Reference proteome</keyword>
<dbReference type="InterPro" id="IPR014352">
    <property type="entry name" value="FERM/acyl-CoA-bd_prot_sf"/>
</dbReference>
<comment type="caution">
    <text evidence="4">The sequence shown here is derived from an EMBL/GenBank/DDBJ whole genome shotgun (WGS) entry which is preliminary data.</text>
</comment>
<dbReference type="VEuPathDB" id="FungiDB:SI65_08063"/>
<dbReference type="PANTHER" id="PTHR23310">
    <property type="entry name" value="ACYL-COA-BINDING PROTEIN, ACBP"/>
    <property type="match status" value="1"/>
</dbReference>
<dbReference type="AlphaFoldDB" id="A0A1E3B824"/>
<evidence type="ECO:0000313" key="4">
    <source>
        <dbReference type="EMBL" id="ODM16556.1"/>
    </source>
</evidence>
<dbReference type="PRINTS" id="PR00689">
    <property type="entry name" value="ACOABINDINGP"/>
</dbReference>
<dbReference type="InterPro" id="IPR000582">
    <property type="entry name" value="Acyl-CoA-binding_protein"/>
</dbReference>
<dbReference type="EMBL" id="JXNT01000011">
    <property type="protein sequence ID" value="ODM16556.1"/>
    <property type="molecule type" value="Genomic_DNA"/>
</dbReference>
<sequence length="144" mass="15894">MSATAYLDTLTNTAAFDPSVQNAAAALAPSKETLQAAIDAALAMDETAATLSGEQAEVLKKGFEYATQVVKMLTKEPAPEEKLDLYKYFKRANNETPAQPSMFNFEAKYKYNAWKEISHISEQKALVLYIKQVDALISKYGTRS</sequence>
<dbReference type="PANTHER" id="PTHR23310:SF62">
    <property type="entry name" value="ACYL-COA BINDING PROTEIN 1, ISOFORM A"/>
    <property type="match status" value="1"/>
</dbReference>
<evidence type="ECO:0000313" key="5">
    <source>
        <dbReference type="Proteomes" id="UP000094569"/>
    </source>
</evidence>
<dbReference type="GO" id="GO:0006631">
    <property type="term" value="P:fatty acid metabolic process"/>
    <property type="evidence" value="ECO:0007669"/>
    <property type="project" value="TreeGrafter"/>
</dbReference>
<dbReference type="GO" id="GO:0000062">
    <property type="term" value="F:fatty-acyl-CoA binding"/>
    <property type="evidence" value="ECO:0007669"/>
    <property type="project" value="InterPro"/>
</dbReference>
<reference evidence="4 5" key="1">
    <citation type="journal article" date="2016" name="BMC Genomics">
        <title>Comparative genomic and transcriptomic analyses of the Fuzhuan brick tea-fermentation fungus Aspergillus cristatus.</title>
        <authorList>
            <person name="Ge Y."/>
            <person name="Wang Y."/>
            <person name="Liu Y."/>
            <person name="Tan Y."/>
            <person name="Ren X."/>
            <person name="Zhang X."/>
            <person name="Hyde K.D."/>
            <person name="Liu Y."/>
            <person name="Liu Z."/>
        </authorList>
    </citation>
    <scope>NUCLEOTIDE SEQUENCE [LARGE SCALE GENOMIC DNA]</scope>
    <source>
        <strain evidence="4 5">GZAAS20.1005</strain>
    </source>
</reference>
<gene>
    <name evidence="4" type="ORF">SI65_08063</name>
</gene>
<dbReference type="InterPro" id="IPR035984">
    <property type="entry name" value="Acyl-CoA-binding_sf"/>
</dbReference>
<protein>
    <recommendedName>
        <fullName evidence="3">ACB domain-containing protein</fullName>
    </recommendedName>
</protein>
<feature type="domain" description="ACB" evidence="3">
    <location>
        <begin position="59"/>
        <end position="142"/>
    </location>
</feature>
<accession>A0A1E3B824</accession>
<evidence type="ECO:0000259" key="3">
    <source>
        <dbReference type="PROSITE" id="PS51228"/>
    </source>
</evidence>
<dbReference type="Gene3D" id="1.20.80.10">
    <property type="match status" value="1"/>
</dbReference>
<dbReference type="PROSITE" id="PS51228">
    <property type="entry name" value="ACB_2"/>
    <property type="match status" value="1"/>
</dbReference>
<organism evidence="4 5">
    <name type="scientific">Aspergillus cristatus</name>
    <name type="common">Chinese Fuzhuan brick tea-fermentation fungus</name>
    <name type="synonym">Eurotium cristatum</name>
    <dbReference type="NCBI Taxonomy" id="573508"/>
    <lineage>
        <taxon>Eukaryota</taxon>
        <taxon>Fungi</taxon>
        <taxon>Dikarya</taxon>
        <taxon>Ascomycota</taxon>
        <taxon>Pezizomycotina</taxon>
        <taxon>Eurotiomycetes</taxon>
        <taxon>Eurotiomycetidae</taxon>
        <taxon>Eurotiales</taxon>
        <taxon>Aspergillaceae</taxon>
        <taxon>Aspergillus</taxon>
        <taxon>Aspergillus subgen. Aspergillus</taxon>
    </lineage>
</organism>
<evidence type="ECO:0000256" key="2">
    <source>
        <dbReference type="ARBA" id="ARBA00023121"/>
    </source>
</evidence>
<evidence type="ECO:0000256" key="1">
    <source>
        <dbReference type="ARBA" id="ARBA00005567"/>
    </source>
</evidence>
<keyword evidence="2" id="KW-0446">Lipid-binding</keyword>
<comment type="similarity">
    <text evidence="1">Belongs to the ACBP family.</text>
</comment>
<name>A0A1E3B824_ASPCR</name>
<dbReference type="Proteomes" id="UP000094569">
    <property type="component" value="Unassembled WGS sequence"/>
</dbReference>
<dbReference type="Pfam" id="PF00887">
    <property type="entry name" value="ACBP"/>
    <property type="match status" value="1"/>
</dbReference>
<dbReference type="OrthoDB" id="346910at2759"/>
<dbReference type="SUPFAM" id="SSF47027">
    <property type="entry name" value="Acyl-CoA binding protein"/>
    <property type="match status" value="1"/>
</dbReference>
<dbReference type="STRING" id="573508.A0A1E3B824"/>
<proteinExistence type="inferred from homology"/>